<dbReference type="EMBL" id="CAJNNW010033097">
    <property type="protein sequence ID" value="CAE8717088.1"/>
    <property type="molecule type" value="Genomic_DNA"/>
</dbReference>
<feature type="compositionally biased region" description="Basic and acidic residues" evidence="1">
    <location>
        <begin position="124"/>
        <end position="147"/>
    </location>
</feature>
<dbReference type="AlphaFoldDB" id="A0A813L152"/>
<sequence>MLLTTTTIGACNHIFAAGPLVHRVLCRSLAHALLSGGMDLRGFTSRSGSATARGGTAGSVAVSSVAPLTARESRADRTSGLHSSRNFPDGGESSSSAASGLGGRFGQASTTPRHNDSQQPMSKMEFERARKHKEFEHKHQKLEEQRKEDAAYIKEKYARHLRQRDQRCEDMLRNVLSEDGMRGEVNLVVGDHDEKMKRKKEEMYSKWDSEVAQRIEYHVLKYMQPKPPPVPASFKGREKLLLSDDPCKALTRQSDAEESFVRAAEIVLSAHRGEAVADQVLRRKLIEESIANRATSRPTLPVPLWEQKLHYASRLGRFSQSCEQGGPHHSACRMGYDAHRIDESDGIEAAGKTRTRWEKKRLGILSGTVAKEGESYDYKRHDGHGSGAPCQDHFYFEVGNDAVEREMPVGKRLFPLLKS</sequence>
<feature type="compositionally biased region" description="Low complexity" evidence="1">
    <location>
        <begin position="46"/>
        <end position="66"/>
    </location>
</feature>
<name>A0A813L152_POLGL</name>
<organism evidence="2 3">
    <name type="scientific">Polarella glacialis</name>
    <name type="common">Dinoflagellate</name>
    <dbReference type="NCBI Taxonomy" id="89957"/>
    <lineage>
        <taxon>Eukaryota</taxon>
        <taxon>Sar</taxon>
        <taxon>Alveolata</taxon>
        <taxon>Dinophyceae</taxon>
        <taxon>Suessiales</taxon>
        <taxon>Suessiaceae</taxon>
        <taxon>Polarella</taxon>
    </lineage>
</organism>
<evidence type="ECO:0000256" key="1">
    <source>
        <dbReference type="SAM" id="MobiDB-lite"/>
    </source>
</evidence>
<comment type="caution">
    <text evidence="2">The sequence shown here is derived from an EMBL/GenBank/DDBJ whole genome shotgun (WGS) entry which is preliminary data.</text>
</comment>
<reference evidence="2" key="1">
    <citation type="submission" date="2021-02" db="EMBL/GenBank/DDBJ databases">
        <authorList>
            <person name="Dougan E. K."/>
            <person name="Rhodes N."/>
            <person name="Thang M."/>
            <person name="Chan C."/>
        </authorList>
    </citation>
    <scope>NUCLEOTIDE SEQUENCE</scope>
</reference>
<evidence type="ECO:0000313" key="2">
    <source>
        <dbReference type="EMBL" id="CAE8717088.1"/>
    </source>
</evidence>
<feature type="compositionally biased region" description="Low complexity" evidence="1">
    <location>
        <begin position="90"/>
        <end position="99"/>
    </location>
</feature>
<proteinExistence type="predicted"/>
<gene>
    <name evidence="2" type="ORF">PGLA2088_LOCUS39384</name>
</gene>
<accession>A0A813L152</accession>
<feature type="region of interest" description="Disordered" evidence="1">
    <location>
        <begin position="46"/>
        <end position="147"/>
    </location>
</feature>
<dbReference type="Proteomes" id="UP000626109">
    <property type="component" value="Unassembled WGS sequence"/>
</dbReference>
<protein>
    <submittedName>
        <fullName evidence="2">Uncharacterized protein</fullName>
    </submittedName>
</protein>
<feature type="compositionally biased region" description="Polar residues" evidence="1">
    <location>
        <begin position="107"/>
        <end position="121"/>
    </location>
</feature>
<evidence type="ECO:0000313" key="3">
    <source>
        <dbReference type="Proteomes" id="UP000626109"/>
    </source>
</evidence>